<comment type="similarity">
    <text evidence="1 8">Belongs to the SOS response-associated peptidase family.</text>
</comment>
<protein>
    <recommendedName>
        <fullName evidence="8">Abasic site processing protein</fullName>
        <ecNumber evidence="8">3.4.-.-</ecNumber>
    </recommendedName>
</protein>
<keyword evidence="4 8" id="KW-0378">Hydrolase</keyword>
<dbReference type="AlphaFoldDB" id="F3YWR5"/>
<evidence type="ECO:0000256" key="7">
    <source>
        <dbReference type="ARBA" id="ARBA00023239"/>
    </source>
</evidence>
<reference evidence="10 11" key="1">
    <citation type="journal article" date="2011" name="J. Bacteriol.">
        <title>Genome sequence of the mercury-methylating and pleomorphic Desulfovibrio africanus Strain Walvis Bay.</title>
        <authorList>
            <person name="Brown S.D."/>
            <person name="Wall J.D."/>
            <person name="Kucken A.M."/>
            <person name="Gilmour C.C."/>
            <person name="Podar M."/>
            <person name="Brandt C.C."/>
            <person name="Teshima H."/>
            <person name="Detter J.C."/>
            <person name="Han C.S."/>
            <person name="Land M.L."/>
            <person name="Lucas S."/>
            <person name="Han J."/>
            <person name="Pennacchio L."/>
            <person name="Nolan M."/>
            <person name="Pitluck S."/>
            <person name="Woyke T."/>
            <person name="Goodwin L."/>
            <person name="Palumbo A.V."/>
            <person name="Elias D.A."/>
        </authorList>
    </citation>
    <scope>NUCLEOTIDE SEQUENCE [LARGE SCALE GENOMIC DNA]</scope>
    <source>
        <strain evidence="10 11">Walvis Bay</strain>
    </source>
</reference>
<name>F3YWR5_DESAF</name>
<dbReference type="Pfam" id="PF02586">
    <property type="entry name" value="SRAP"/>
    <property type="match status" value="1"/>
</dbReference>
<dbReference type="EMBL" id="CP003221">
    <property type="protein sequence ID" value="EGJ50558.1"/>
    <property type="molecule type" value="Genomic_DNA"/>
</dbReference>
<evidence type="ECO:0000256" key="8">
    <source>
        <dbReference type="RuleBase" id="RU364100"/>
    </source>
</evidence>
<keyword evidence="7" id="KW-0456">Lyase</keyword>
<dbReference type="InterPro" id="IPR036590">
    <property type="entry name" value="SRAP-like"/>
</dbReference>
<keyword evidence="6" id="KW-0238">DNA-binding</keyword>
<dbReference type="PANTHER" id="PTHR13604:SF0">
    <property type="entry name" value="ABASIC SITE PROCESSING PROTEIN HMCES"/>
    <property type="match status" value="1"/>
</dbReference>
<proteinExistence type="inferred from homology"/>
<dbReference type="InterPro" id="IPR003738">
    <property type="entry name" value="SRAP"/>
</dbReference>
<evidence type="ECO:0000256" key="3">
    <source>
        <dbReference type="ARBA" id="ARBA00022763"/>
    </source>
</evidence>
<dbReference type="RefSeq" id="WP_014260274.1">
    <property type="nucleotide sequence ID" value="NC_016629.1"/>
</dbReference>
<dbReference type="eggNOG" id="COG2135">
    <property type="taxonomic scope" value="Bacteria"/>
</dbReference>
<feature type="region of interest" description="Disordered" evidence="9">
    <location>
        <begin position="196"/>
        <end position="225"/>
    </location>
</feature>
<dbReference type="HOGENOM" id="CLU_035990_6_2_7"/>
<evidence type="ECO:0000256" key="9">
    <source>
        <dbReference type="SAM" id="MobiDB-lite"/>
    </source>
</evidence>
<evidence type="ECO:0000256" key="1">
    <source>
        <dbReference type="ARBA" id="ARBA00008136"/>
    </source>
</evidence>
<keyword evidence="11" id="KW-1185">Reference proteome</keyword>
<organism evidence="10 11">
    <name type="scientific">Desulfocurvibacter africanus subsp. africanus str. Walvis Bay</name>
    <dbReference type="NCBI Taxonomy" id="690850"/>
    <lineage>
        <taxon>Bacteria</taxon>
        <taxon>Pseudomonadati</taxon>
        <taxon>Thermodesulfobacteriota</taxon>
        <taxon>Desulfovibrionia</taxon>
        <taxon>Desulfovibrionales</taxon>
        <taxon>Desulfovibrionaceae</taxon>
        <taxon>Desulfocurvibacter</taxon>
    </lineage>
</organism>
<dbReference type="PANTHER" id="PTHR13604">
    <property type="entry name" value="DC12-RELATED"/>
    <property type="match status" value="1"/>
</dbReference>
<dbReference type="GO" id="GO:0006508">
    <property type="term" value="P:proteolysis"/>
    <property type="evidence" value="ECO:0007669"/>
    <property type="project" value="UniProtKB-KW"/>
</dbReference>
<evidence type="ECO:0000256" key="6">
    <source>
        <dbReference type="ARBA" id="ARBA00023125"/>
    </source>
</evidence>
<dbReference type="GO" id="GO:0016829">
    <property type="term" value="F:lyase activity"/>
    <property type="evidence" value="ECO:0007669"/>
    <property type="project" value="UniProtKB-KW"/>
</dbReference>
<dbReference type="Proteomes" id="UP000007844">
    <property type="component" value="Chromosome"/>
</dbReference>
<evidence type="ECO:0000313" key="10">
    <source>
        <dbReference type="EMBL" id="EGJ50558.1"/>
    </source>
</evidence>
<keyword evidence="2 8" id="KW-0645">Protease</keyword>
<evidence type="ECO:0000313" key="11">
    <source>
        <dbReference type="Proteomes" id="UP000007844"/>
    </source>
</evidence>
<dbReference type="EC" id="3.4.-.-" evidence="8"/>
<accession>F3YWR5</accession>
<keyword evidence="3" id="KW-0227">DNA damage</keyword>
<dbReference type="SUPFAM" id="SSF143081">
    <property type="entry name" value="BB1717-like"/>
    <property type="match status" value="1"/>
</dbReference>
<evidence type="ECO:0000256" key="2">
    <source>
        <dbReference type="ARBA" id="ARBA00022670"/>
    </source>
</evidence>
<keyword evidence="5" id="KW-0190">Covalent protein-DNA linkage</keyword>
<evidence type="ECO:0000256" key="4">
    <source>
        <dbReference type="ARBA" id="ARBA00022801"/>
    </source>
</evidence>
<dbReference type="GO" id="GO:0106300">
    <property type="term" value="P:protein-DNA covalent cross-linking repair"/>
    <property type="evidence" value="ECO:0007669"/>
    <property type="project" value="InterPro"/>
</dbReference>
<dbReference type="KEGG" id="daf:Desaf_2231"/>
<dbReference type="GO" id="GO:0008233">
    <property type="term" value="F:peptidase activity"/>
    <property type="evidence" value="ECO:0007669"/>
    <property type="project" value="UniProtKB-KW"/>
</dbReference>
<dbReference type="STRING" id="690850.Desaf_2231"/>
<sequence>MCGRFALAVPRTRLEEHFRAELPELPGRYNIAPGQEVLAVIVEPDDSGRRQGRLFRWGLVPFWAKDAKIGNKLVNARIESAADKPAFRSAFARRRCIIPAQGFYEWRRAGRESVPYFYELTTGEPMGLAGLWESWHPQQGDTLFTCVILTCPANELVAQVHERMPVVLRREDYEAWLAQAAPGPELAAALALPRRPEEFSARRVSPKVNTPRSDGPELLSPWPPM</sequence>
<dbReference type="GO" id="GO:0003697">
    <property type="term" value="F:single-stranded DNA binding"/>
    <property type="evidence" value="ECO:0007669"/>
    <property type="project" value="InterPro"/>
</dbReference>
<evidence type="ECO:0000256" key="5">
    <source>
        <dbReference type="ARBA" id="ARBA00023124"/>
    </source>
</evidence>
<dbReference type="Gene3D" id="3.90.1680.10">
    <property type="entry name" value="SOS response associated peptidase-like"/>
    <property type="match status" value="1"/>
</dbReference>
<gene>
    <name evidence="10" type="ORF">Desaf_2231</name>
</gene>